<feature type="compositionally biased region" description="Basic and acidic residues" evidence="5">
    <location>
        <begin position="11"/>
        <end position="24"/>
    </location>
</feature>
<dbReference type="OrthoDB" id="449345at2759"/>
<feature type="region of interest" description="Disordered" evidence="5">
    <location>
        <begin position="1"/>
        <end position="27"/>
    </location>
</feature>
<reference evidence="6 7" key="1">
    <citation type="submission" date="2011-08" db="EMBL/GenBank/DDBJ databases">
        <title>The Genome Sequence of Plasmodium vivax Mauritania I.</title>
        <authorList>
            <consortium name="The Broad Institute Genome Sequencing Platform"/>
            <consortium name="The Broad Institute Genome Sequencing Center for Infectious Disease"/>
            <person name="Neafsey D."/>
            <person name="Carlton J."/>
            <person name="Barnwell J."/>
            <person name="Collins W."/>
            <person name="Escalante A."/>
            <person name="Mullikin J."/>
            <person name="Saul A."/>
            <person name="Guigo R."/>
            <person name="Camara F."/>
            <person name="Young S.K."/>
            <person name="Zeng Q."/>
            <person name="Gargeya S."/>
            <person name="Fitzgerald M."/>
            <person name="Haas B."/>
            <person name="Abouelleil A."/>
            <person name="Alvarado L."/>
            <person name="Arachchi H.M."/>
            <person name="Berlin A."/>
            <person name="Brown A."/>
            <person name="Chapman S.B."/>
            <person name="Chen Z."/>
            <person name="Dunbar C."/>
            <person name="Freedman E."/>
            <person name="Gearin G."/>
            <person name="Gellesch M."/>
            <person name="Goldberg J."/>
            <person name="Griggs A."/>
            <person name="Gujja S."/>
            <person name="Heiman D."/>
            <person name="Howarth C."/>
            <person name="Larson L."/>
            <person name="Lui A."/>
            <person name="MacDonald P.J.P."/>
            <person name="Montmayeur A."/>
            <person name="Murphy C."/>
            <person name="Neiman D."/>
            <person name="Pearson M."/>
            <person name="Priest M."/>
            <person name="Roberts A."/>
            <person name="Saif S."/>
            <person name="Shea T."/>
            <person name="Shenoy N."/>
            <person name="Sisk P."/>
            <person name="Stolte C."/>
            <person name="Sykes S."/>
            <person name="Wortman J."/>
            <person name="Nusbaum C."/>
            <person name="Birren B."/>
        </authorList>
    </citation>
    <scope>NUCLEOTIDE SEQUENCE [LARGE SCALE GENOMIC DNA]</scope>
    <source>
        <strain evidence="6 7">Mauritania I</strain>
    </source>
</reference>
<accession>A0A0J9VZN9</accession>
<dbReference type="EMBL" id="KQ235046">
    <property type="protein sequence ID" value="KMZ93173.1"/>
    <property type="molecule type" value="Genomic_DNA"/>
</dbReference>
<dbReference type="GO" id="GO:0006508">
    <property type="term" value="P:proteolysis"/>
    <property type="evidence" value="ECO:0007669"/>
    <property type="project" value="UniProtKB-KW"/>
</dbReference>
<keyword evidence="2" id="KW-0645">Protease</keyword>
<comment type="cofactor">
    <cofactor evidence="1">
        <name>Zn(2+)</name>
        <dbReference type="ChEBI" id="CHEBI:29105"/>
    </cofactor>
</comment>
<evidence type="ECO:0000256" key="5">
    <source>
        <dbReference type="SAM" id="MobiDB-lite"/>
    </source>
</evidence>
<protein>
    <submittedName>
        <fullName evidence="6">Uncharacterized protein</fullName>
    </submittedName>
</protein>
<dbReference type="PANTHER" id="PTHR31817:SF0">
    <property type="entry name" value="CHROMOSOME UNDETERMINED SCAFFOLD_67, WHOLE GENOME SHOTGUN SEQUENCE"/>
    <property type="match status" value="1"/>
</dbReference>
<keyword evidence="4" id="KW-0482">Metalloprotease</keyword>
<name>A0A0J9VZN9_PLAVI</name>
<evidence type="ECO:0000256" key="4">
    <source>
        <dbReference type="ARBA" id="ARBA00023049"/>
    </source>
</evidence>
<evidence type="ECO:0000313" key="6">
    <source>
        <dbReference type="EMBL" id="KMZ93173.1"/>
    </source>
</evidence>
<gene>
    <name evidence="6" type="ORF">PVMG_04919</name>
</gene>
<dbReference type="InterPro" id="IPR012548">
    <property type="entry name" value="MATCAP"/>
</dbReference>
<evidence type="ECO:0000256" key="2">
    <source>
        <dbReference type="ARBA" id="ARBA00022670"/>
    </source>
</evidence>
<dbReference type="GO" id="GO:0008237">
    <property type="term" value="F:metallopeptidase activity"/>
    <property type="evidence" value="ECO:0007669"/>
    <property type="project" value="UniProtKB-KW"/>
</dbReference>
<feature type="compositionally biased region" description="Basic residues" evidence="5">
    <location>
        <begin position="1"/>
        <end position="10"/>
    </location>
</feature>
<dbReference type="Pfam" id="PF08014">
    <property type="entry name" value="MATCAP"/>
    <property type="match status" value="1"/>
</dbReference>
<evidence type="ECO:0000256" key="3">
    <source>
        <dbReference type="ARBA" id="ARBA00022801"/>
    </source>
</evidence>
<keyword evidence="3" id="KW-0378">Hydrolase</keyword>
<dbReference type="SMART" id="SM01154">
    <property type="entry name" value="DUF1704"/>
    <property type="match status" value="1"/>
</dbReference>
<dbReference type="PANTHER" id="PTHR31817">
    <property type="match status" value="1"/>
</dbReference>
<organism evidence="6 7">
    <name type="scientific">Plasmodium vivax Mauritania I</name>
    <dbReference type="NCBI Taxonomy" id="1035515"/>
    <lineage>
        <taxon>Eukaryota</taxon>
        <taxon>Sar</taxon>
        <taxon>Alveolata</taxon>
        <taxon>Apicomplexa</taxon>
        <taxon>Aconoidasida</taxon>
        <taxon>Haemosporida</taxon>
        <taxon>Plasmodiidae</taxon>
        <taxon>Plasmodium</taxon>
        <taxon>Plasmodium (Plasmodium)</taxon>
    </lineage>
</organism>
<evidence type="ECO:0000256" key="1">
    <source>
        <dbReference type="ARBA" id="ARBA00001947"/>
    </source>
</evidence>
<proteinExistence type="predicted"/>
<dbReference type="Proteomes" id="UP000053776">
    <property type="component" value="Unassembled WGS sequence"/>
</dbReference>
<dbReference type="AlphaFoldDB" id="A0A0J9VZN9"/>
<sequence length="411" mass="47890">MDAAKRKTHGGTHDGTHDGTHSGEDINPLANFPHPSYVKLLIIPDEELLNLVDTFIEAIFNEATYTKTLQKMNIKKKCIITNLLEAQQQFYKSNMKENPMFLYNISDEEVKNIFNKTNGEKIDFHLFHEARRIIQMVMDNFKTYENYERDLFDGKKLVTKKELENYIDRYLTENGITDNVKIEFKEDLISAVKILKKKKQYFLHLQSRKSVKEKMMLSLCNHEIGTHLLRMINHDRNNLDMYNFRSCSATEEGLAVINSMYPFRRNHLFLVFPAIKYLTVCLGNFYPFSKLFFFLNTFVKDVDTCFKMCARVKRGLKDTATPGSVYHDQLYFIGSYSILKWHKSINFQLLYSGNIGLRCLNSVSNYVDVKDNMLPFFLSDEEKVSTYLKFLSEVSYLNGITPASCSFIDNG</sequence>
<evidence type="ECO:0000313" key="7">
    <source>
        <dbReference type="Proteomes" id="UP000053776"/>
    </source>
</evidence>